<dbReference type="SUPFAM" id="SSF52833">
    <property type="entry name" value="Thioredoxin-like"/>
    <property type="match status" value="1"/>
</dbReference>
<dbReference type="PANTHER" id="PTHR42852:SF6">
    <property type="entry name" value="THIOL:DISULFIDE INTERCHANGE PROTEIN DSBE"/>
    <property type="match status" value="1"/>
</dbReference>
<protein>
    <submittedName>
        <fullName evidence="7">Peroxiredoxin</fullName>
    </submittedName>
</protein>
<keyword evidence="8" id="KW-1185">Reference proteome</keyword>
<reference evidence="7 8" key="1">
    <citation type="submission" date="2017-05" db="EMBL/GenBank/DDBJ databases">
        <authorList>
            <person name="Varghese N."/>
            <person name="Submissions S."/>
        </authorList>
    </citation>
    <scope>NUCLEOTIDE SEQUENCE [LARGE SCALE GENOMIC DNA]</scope>
    <source>
        <strain evidence="7 8">DSM 19036</strain>
    </source>
</reference>
<evidence type="ECO:0000256" key="4">
    <source>
        <dbReference type="ARBA" id="ARBA00023284"/>
    </source>
</evidence>
<dbReference type="EMBL" id="FXTN01000020">
    <property type="protein sequence ID" value="SMO99149.1"/>
    <property type="molecule type" value="Genomic_DNA"/>
</dbReference>
<feature type="domain" description="Thioredoxin" evidence="6">
    <location>
        <begin position="239"/>
        <end position="381"/>
    </location>
</feature>
<dbReference type="AlphaFoldDB" id="A0A521FSM3"/>
<evidence type="ECO:0000313" key="7">
    <source>
        <dbReference type="EMBL" id="SMO99149.1"/>
    </source>
</evidence>
<feature type="chain" id="PRO_5021790908" evidence="5">
    <location>
        <begin position="21"/>
        <end position="381"/>
    </location>
</feature>
<evidence type="ECO:0000256" key="5">
    <source>
        <dbReference type="SAM" id="SignalP"/>
    </source>
</evidence>
<evidence type="ECO:0000259" key="6">
    <source>
        <dbReference type="PROSITE" id="PS51352"/>
    </source>
</evidence>
<keyword evidence="3" id="KW-1015">Disulfide bond</keyword>
<evidence type="ECO:0000256" key="1">
    <source>
        <dbReference type="ARBA" id="ARBA00004196"/>
    </source>
</evidence>
<dbReference type="CDD" id="cd02966">
    <property type="entry name" value="TlpA_like_family"/>
    <property type="match status" value="1"/>
</dbReference>
<feature type="signal peptide" evidence="5">
    <location>
        <begin position="1"/>
        <end position="20"/>
    </location>
</feature>
<dbReference type="PROSITE" id="PS00194">
    <property type="entry name" value="THIOREDOXIN_1"/>
    <property type="match status" value="1"/>
</dbReference>
<gene>
    <name evidence="7" type="ORF">SAMN06265348_12026</name>
</gene>
<dbReference type="InterPro" id="IPR017937">
    <property type="entry name" value="Thioredoxin_CS"/>
</dbReference>
<evidence type="ECO:0000313" key="8">
    <source>
        <dbReference type="Proteomes" id="UP000320300"/>
    </source>
</evidence>
<evidence type="ECO:0000256" key="2">
    <source>
        <dbReference type="ARBA" id="ARBA00022748"/>
    </source>
</evidence>
<dbReference type="InterPro" id="IPR050553">
    <property type="entry name" value="Thioredoxin_ResA/DsbE_sf"/>
</dbReference>
<dbReference type="PANTHER" id="PTHR42852">
    <property type="entry name" value="THIOL:DISULFIDE INTERCHANGE PROTEIN DSBE"/>
    <property type="match status" value="1"/>
</dbReference>
<dbReference type="Proteomes" id="UP000320300">
    <property type="component" value="Unassembled WGS sequence"/>
</dbReference>
<keyword evidence="2" id="KW-0201">Cytochrome c-type biogenesis</keyword>
<dbReference type="InterPro" id="IPR025380">
    <property type="entry name" value="DUF4369"/>
</dbReference>
<keyword evidence="5" id="KW-0732">Signal</keyword>
<accession>A0A521FSM3</accession>
<organism evidence="7 8">
    <name type="scientific">Pedobacter westerhofensis</name>
    <dbReference type="NCBI Taxonomy" id="425512"/>
    <lineage>
        <taxon>Bacteria</taxon>
        <taxon>Pseudomonadati</taxon>
        <taxon>Bacteroidota</taxon>
        <taxon>Sphingobacteriia</taxon>
        <taxon>Sphingobacteriales</taxon>
        <taxon>Sphingobacteriaceae</taxon>
        <taxon>Pedobacter</taxon>
    </lineage>
</organism>
<evidence type="ECO:0000256" key="3">
    <source>
        <dbReference type="ARBA" id="ARBA00023157"/>
    </source>
</evidence>
<dbReference type="Pfam" id="PF00578">
    <property type="entry name" value="AhpC-TSA"/>
    <property type="match status" value="1"/>
</dbReference>
<keyword evidence="4" id="KW-0676">Redox-active center</keyword>
<dbReference type="Gene3D" id="3.40.30.10">
    <property type="entry name" value="Glutaredoxin"/>
    <property type="match status" value="1"/>
</dbReference>
<dbReference type="GO" id="GO:0016209">
    <property type="term" value="F:antioxidant activity"/>
    <property type="evidence" value="ECO:0007669"/>
    <property type="project" value="InterPro"/>
</dbReference>
<proteinExistence type="predicted"/>
<dbReference type="InterPro" id="IPR000866">
    <property type="entry name" value="AhpC/TSA"/>
</dbReference>
<dbReference type="InterPro" id="IPR036249">
    <property type="entry name" value="Thioredoxin-like_sf"/>
</dbReference>
<dbReference type="InterPro" id="IPR013766">
    <property type="entry name" value="Thioredoxin_domain"/>
</dbReference>
<dbReference type="PROSITE" id="PS51352">
    <property type="entry name" value="THIOREDOXIN_2"/>
    <property type="match status" value="1"/>
</dbReference>
<dbReference type="GO" id="GO:0017004">
    <property type="term" value="P:cytochrome complex assembly"/>
    <property type="evidence" value="ECO:0007669"/>
    <property type="project" value="UniProtKB-KW"/>
</dbReference>
<name>A0A521FSM3_9SPHI</name>
<dbReference type="Pfam" id="PF14289">
    <property type="entry name" value="DUF4369"/>
    <property type="match status" value="1"/>
</dbReference>
<dbReference type="GO" id="GO:0016491">
    <property type="term" value="F:oxidoreductase activity"/>
    <property type="evidence" value="ECO:0007669"/>
    <property type="project" value="InterPro"/>
</dbReference>
<sequence length="381" mass="42450">MMKTLSFILLMLVIPFLSKSQDSFKIVGDISGLGSGKLIYLIYDSGDKQITDSTIIQEGRFSFKGSIDFPVYASLFLNKNPYVARPSKSEVTDSFKFYLENSPMDMLATDSLKNIVITGSLGNKQNVELRSMFKANDVKFALLNKAFNELPETSKKDSLTLAQLRKREEDILNESYDIYLDFANIHPDSYLSVLVLSYVASQPGKVKQVKTVYDKLSSYLKKSPLGSGIPTILASHQVINVGKPAPNFELKNAGGSPVRLSDFRNQFVLLDFWASWCGPCRAENPNLVKAYGKYKGKGFQIVGVSLDFPGQRTAWLKAIETDKLSWPQISDLKGWDNAVAKIYGIRFIPANVLIDPTGKIIAVNLKGDELKTKLEELLKVN</sequence>
<dbReference type="GO" id="GO:0030313">
    <property type="term" value="C:cell envelope"/>
    <property type="evidence" value="ECO:0007669"/>
    <property type="project" value="UniProtKB-SubCell"/>
</dbReference>
<comment type="subcellular location">
    <subcellularLocation>
        <location evidence="1">Cell envelope</location>
    </subcellularLocation>
</comment>